<evidence type="ECO:0000313" key="2">
    <source>
        <dbReference type="Proteomes" id="UP000268321"/>
    </source>
</evidence>
<dbReference type="EMBL" id="ML004484">
    <property type="protein sequence ID" value="RKP29503.1"/>
    <property type="molecule type" value="Genomic_DNA"/>
</dbReference>
<proteinExistence type="predicted"/>
<dbReference type="InterPro" id="IPR013744">
    <property type="entry name" value="SidJ"/>
</dbReference>
<dbReference type="AlphaFoldDB" id="A0A4P9Z9V2"/>
<dbReference type="Gene3D" id="3.40.50.1820">
    <property type="entry name" value="alpha/beta hydrolase"/>
    <property type="match status" value="2"/>
</dbReference>
<dbReference type="InterPro" id="IPR029058">
    <property type="entry name" value="AB_hydrolase_fold"/>
</dbReference>
<accession>A0A4P9Z9V2</accession>
<dbReference type="OrthoDB" id="10034502at2759"/>
<gene>
    <name evidence="1" type="ORF">METBISCDRAFT_31624</name>
</gene>
<reference evidence="2" key="1">
    <citation type="journal article" date="2018" name="Nat. Microbiol.">
        <title>Leveraging single-cell genomics to expand the fungal tree of life.</title>
        <authorList>
            <person name="Ahrendt S.R."/>
            <person name="Quandt C.A."/>
            <person name="Ciobanu D."/>
            <person name="Clum A."/>
            <person name="Salamov A."/>
            <person name="Andreopoulos B."/>
            <person name="Cheng J.F."/>
            <person name="Woyke T."/>
            <person name="Pelin A."/>
            <person name="Henrissat B."/>
            <person name="Reynolds N.K."/>
            <person name="Benny G.L."/>
            <person name="Smith M.E."/>
            <person name="James T.Y."/>
            <person name="Grigoriev I.V."/>
        </authorList>
    </citation>
    <scope>NUCLEOTIDE SEQUENCE [LARGE SCALE GENOMIC DNA]</scope>
    <source>
        <strain evidence="2">Baker2002</strain>
    </source>
</reference>
<keyword evidence="2" id="KW-1185">Reference proteome</keyword>
<evidence type="ECO:0000313" key="1">
    <source>
        <dbReference type="EMBL" id="RKP29503.1"/>
    </source>
</evidence>
<organism evidence="1 2">
    <name type="scientific">Metschnikowia bicuspidata</name>
    <dbReference type="NCBI Taxonomy" id="27322"/>
    <lineage>
        <taxon>Eukaryota</taxon>
        <taxon>Fungi</taxon>
        <taxon>Dikarya</taxon>
        <taxon>Ascomycota</taxon>
        <taxon>Saccharomycotina</taxon>
        <taxon>Pichiomycetes</taxon>
        <taxon>Metschnikowiaceae</taxon>
        <taxon>Metschnikowia</taxon>
    </lineage>
</organism>
<dbReference type="PANTHER" id="PTHR31591">
    <property type="entry name" value="UPF0613 PROTEIN PB24D3.06C"/>
    <property type="match status" value="1"/>
</dbReference>
<dbReference type="SUPFAM" id="SSF53474">
    <property type="entry name" value="alpha/beta-Hydrolases"/>
    <property type="match status" value="1"/>
</dbReference>
<sequence length="243" mass="26654">MAWVTGFSVPYVTTLAASIEETLGSKWAVVQALISSSYKGYGTSSLKRNTLELGQPVKYLRTKGGNQSSKVVLMDHSTGCQNTIEYLSKFMNNSKFSDVQKLDGGILQAPVSDSEAPDELLPLGAPKILFGSPMCAYRYYSLVSKYGDDDYFSSYLTDEDFENSFGQVLVPLLVLYSDSDEFVPSSIDKQALIMQWQRNIKPGIWSPPSALIKVGTHNVGTGSEPGAVENMISHVVAFLKDYN</sequence>
<dbReference type="Proteomes" id="UP000268321">
    <property type="component" value="Unassembled WGS sequence"/>
</dbReference>
<protein>
    <submittedName>
        <fullName evidence="1">DUF1749-domain-containing protein</fullName>
    </submittedName>
</protein>
<dbReference type="PANTHER" id="PTHR31591:SF1">
    <property type="entry name" value="UPF0613 PROTEIN PB24D3.06C"/>
    <property type="match status" value="1"/>
</dbReference>
<name>A0A4P9Z9V2_9ASCO</name>
<dbReference type="Pfam" id="PF08538">
    <property type="entry name" value="DUF1749"/>
    <property type="match status" value="2"/>
</dbReference>